<dbReference type="AlphaFoldDB" id="A0A371GFC7"/>
<reference evidence="2" key="1">
    <citation type="submission" date="2018-05" db="EMBL/GenBank/DDBJ databases">
        <title>Draft genome of Mucuna pruriens seed.</title>
        <authorList>
            <person name="Nnadi N.E."/>
            <person name="Vos R."/>
            <person name="Hasami M.H."/>
            <person name="Devisetty U.K."/>
            <person name="Aguiy J.C."/>
        </authorList>
    </citation>
    <scope>NUCLEOTIDE SEQUENCE [LARGE SCALE GENOMIC DNA]</scope>
    <source>
        <strain evidence="2">JCA_2017</strain>
    </source>
</reference>
<feature type="non-terminal residue" evidence="2">
    <location>
        <position position="1"/>
    </location>
</feature>
<feature type="non-terminal residue" evidence="2">
    <location>
        <position position="371"/>
    </location>
</feature>
<feature type="compositionally biased region" description="Basic residues" evidence="1">
    <location>
        <begin position="184"/>
        <end position="197"/>
    </location>
</feature>
<comment type="caution">
    <text evidence="2">The sequence shown here is derived from an EMBL/GenBank/DDBJ whole genome shotgun (WGS) entry which is preliminary data.</text>
</comment>
<feature type="region of interest" description="Disordered" evidence="1">
    <location>
        <begin position="160"/>
        <end position="200"/>
    </location>
</feature>
<sequence>MEELHLEAYENSRNYDHQILRKEFRVSQKVLLFNLQLKLIIVELKDGNIDNTFQVNGHQIKLFHESLASTVAEMETESAPTPVPSWPDSDRLRLCFNSCFITSQSQKTMINLNLRGQRSFGIVLEMGLVKCGGDTQGHSKSCASKKRCKRKERKTIAEMKQRKGKQPKVRSYNKNAAQNCKTRSEKKKKRKMKKGKKRSEQGYFQIESQCLEDILHTCELVPHCSSPPYGCLFAIDVEKAQKEHLGPEEAIPARPAVLAKHGGTRSFSKVSLSIEEVQDQELGSWKLSKVITRYSRHTLVGKNLNAWPLVVNHCCPSKAIVVEGRFSGIFELSPFRERDSSTPSYLSKCVRSPNRVGFVSTETELDQSLPS</sequence>
<evidence type="ECO:0000256" key="1">
    <source>
        <dbReference type="SAM" id="MobiDB-lite"/>
    </source>
</evidence>
<keyword evidence="3" id="KW-1185">Reference proteome</keyword>
<protein>
    <submittedName>
        <fullName evidence="2">Uncharacterized protein</fullName>
    </submittedName>
</protein>
<accession>A0A371GFC7</accession>
<gene>
    <name evidence="2" type="ORF">CR513_29044</name>
</gene>
<evidence type="ECO:0000313" key="3">
    <source>
        <dbReference type="Proteomes" id="UP000257109"/>
    </source>
</evidence>
<organism evidence="2 3">
    <name type="scientific">Mucuna pruriens</name>
    <name type="common">Velvet bean</name>
    <name type="synonym">Dolichos pruriens</name>
    <dbReference type="NCBI Taxonomy" id="157652"/>
    <lineage>
        <taxon>Eukaryota</taxon>
        <taxon>Viridiplantae</taxon>
        <taxon>Streptophyta</taxon>
        <taxon>Embryophyta</taxon>
        <taxon>Tracheophyta</taxon>
        <taxon>Spermatophyta</taxon>
        <taxon>Magnoliopsida</taxon>
        <taxon>eudicotyledons</taxon>
        <taxon>Gunneridae</taxon>
        <taxon>Pentapetalae</taxon>
        <taxon>rosids</taxon>
        <taxon>fabids</taxon>
        <taxon>Fabales</taxon>
        <taxon>Fabaceae</taxon>
        <taxon>Papilionoideae</taxon>
        <taxon>50 kb inversion clade</taxon>
        <taxon>NPAAA clade</taxon>
        <taxon>indigoferoid/millettioid clade</taxon>
        <taxon>Phaseoleae</taxon>
        <taxon>Mucuna</taxon>
    </lineage>
</organism>
<name>A0A371GFC7_MUCPR</name>
<proteinExistence type="predicted"/>
<dbReference type="EMBL" id="QJKJ01005724">
    <property type="protein sequence ID" value="RDX89255.1"/>
    <property type="molecule type" value="Genomic_DNA"/>
</dbReference>
<dbReference type="Proteomes" id="UP000257109">
    <property type="component" value="Unassembled WGS sequence"/>
</dbReference>
<evidence type="ECO:0000313" key="2">
    <source>
        <dbReference type="EMBL" id="RDX89255.1"/>
    </source>
</evidence>